<name>A0AAV4B3X4_9GAST</name>
<reference evidence="2 3" key="1">
    <citation type="journal article" date="2021" name="Elife">
        <title>Chloroplast acquisition without the gene transfer in kleptoplastic sea slugs, Plakobranchus ocellatus.</title>
        <authorList>
            <person name="Maeda T."/>
            <person name="Takahashi S."/>
            <person name="Yoshida T."/>
            <person name="Shimamura S."/>
            <person name="Takaki Y."/>
            <person name="Nagai Y."/>
            <person name="Toyoda A."/>
            <person name="Suzuki Y."/>
            <person name="Arimoto A."/>
            <person name="Ishii H."/>
            <person name="Satoh N."/>
            <person name="Nishiyama T."/>
            <person name="Hasebe M."/>
            <person name="Maruyama T."/>
            <person name="Minagawa J."/>
            <person name="Obokata J."/>
            <person name="Shigenobu S."/>
        </authorList>
    </citation>
    <scope>NUCLEOTIDE SEQUENCE [LARGE SCALE GENOMIC DNA]</scope>
</reference>
<dbReference type="EMBL" id="BLXT01004491">
    <property type="protein sequence ID" value="GFO13516.1"/>
    <property type="molecule type" value="Genomic_DNA"/>
</dbReference>
<feature type="signal peptide" evidence="1">
    <location>
        <begin position="1"/>
        <end position="22"/>
    </location>
</feature>
<keyword evidence="3" id="KW-1185">Reference proteome</keyword>
<keyword evidence="1" id="KW-0732">Signal</keyword>
<evidence type="ECO:0000313" key="3">
    <source>
        <dbReference type="Proteomes" id="UP000735302"/>
    </source>
</evidence>
<accession>A0AAV4B3X4</accession>
<dbReference type="AlphaFoldDB" id="A0AAV4B3X4"/>
<evidence type="ECO:0000313" key="2">
    <source>
        <dbReference type="EMBL" id="GFO13516.1"/>
    </source>
</evidence>
<sequence>MSLVKYSVLLVAFAFFVGQAASQSDIQEKLEEVLGLAQQYECADDVKKCVQGKEIETLKDCNAIKDIARCIYNACPKIKESKDNENFIDLLLEIGKLLGCDFTAKDITGNGVRGQMSVTLGTVFLILSALGITKLFR</sequence>
<protein>
    <submittedName>
        <fullName evidence="2">Uncharacterized protein</fullName>
    </submittedName>
</protein>
<evidence type="ECO:0000256" key="1">
    <source>
        <dbReference type="SAM" id="SignalP"/>
    </source>
</evidence>
<gene>
    <name evidence="2" type="ORF">PoB_004002100</name>
</gene>
<dbReference type="Proteomes" id="UP000735302">
    <property type="component" value="Unassembled WGS sequence"/>
</dbReference>
<proteinExistence type="predicted"/>
<organism evidence="2 3">
    <name type="scientific">Plakobranchus ocellatus</name>
    <dbReference type="NCBI Taxonomy" id="259542"/>
    <lineage>
        <taxon>Eukaryota</taxon>
        <taxon>Metazoa</taxon>
        <taxon>Spiralia</taxon>
        <taxon>Lophotrochozoa</taxon>
        <taxon>Mollusca</taxon>
        <taxon>Gastropoda</taxon>
        <taxon>Heterobranchia</taxon>
        <taxon>Euthyneura</taxon>
        <taxon>Panpulmonata</taxon>
        <taxon>Sacoglossa</taxon>
        <taxon>Placobranchoidea</taxon>
        <taxon>Plakobranchidae</taxon>
        <taxon>Plakobranchus</taxon>
    </lineage>
</organism>
<comment type="caution">
    <text evidence="2">The sequence shown here is derived from an EMBL/GenBank/DDBJ whole genome shotgun (WGS) entry which is preliminary data.</text>
</comment>
<feature type="chain" id="PRO_5043517434" evidence="1">
    <location>
        <begin position="23"/>
        <end position="137"/>
    </location>
</feature>